<evidence type="ECO:0000256" key="5">
    <source>
        <dbReference type="ARBA" id="ARBA00022692"/>
    </source>
</evidence>
<dbReference type="PANTHER" id="PTHR34040:SF2">
    <property type="entry name" value="FLAGELLAR BIOSYNTHETIC PROTEIN FLIQ"/>
    <property type="match status" value="1"/>
</dbReference>
<dbReference type="RefSeq" id="WP_324717733.1">
    <property type="nucleotide sequence ID" value="NZ_CP141615.1"/>
</dbReference>
<organism evidence="10 11">
    <name type="scientific">Carboxydichorda subterranea</name>
    <dbReference type="NCBI Taxonomy" id="3109565"/>
    <lineage>
        <taxon>Bacteria</taxon>
        <taxon>Bacillati</taxon>
        <taxon>Bacillota</taxon>
        <taxon>Limnochordia</taxon>
        <taxon>Limnochordales</taxon>
        <taxon>Geochordaceae</taxon>
        <taxon>Carboxydichorda</taxon>
    </lineage>
</organism>
<keyword evidence="10" id="KW-0282">Flagellum</keyword>
<dbReference type="InterPro" id="IPR002191">
    <property type="entry name" value="Bac_export_3"/>
</dbReference>
<protein>
    <recommendedName>
        <fullName evidence="3 9">Flagellar biosynthetic protein FliQ</fullName>
    </recommendedName>
</protein>
<keyword evidence="5 9" id="KW-0812">Transmembrane</keyword>
<dbReference type="NCBIfam" id="TIGR01402">
    <property type="entry name" value="fliQ"/>
    <property type="match status" value="1"/>
</dbReference>
<evidence type="ECO:0000256" key="3">
    <source>
        <dbReference type="ARBA" id="ARBA00021718"/>
    </source>
</evidence>
<keyword evidence="4 9" id="KW-1003">Cell membrane</keyword>
<keyword evidence="10" id="KW-0969">Cilium</keyword>
<keyword evidence="7 9" id="KW-0472">Membrane</keyword>
<evidence type="ECO:0000256" key="7">
    <source>
        <dbReference type="ARBA" id="ARBA00023136"/>
    </source>
</evidence>
<evidence type="ECO:0000313" key="11">
    <source>
        <dbReference type="Proteomes" id="UP001332192"/>
    </source>
</evidence>
<accession>A0ABZ1C019</accession>
<name>A0ABZ1C019_9FIRM</name>
<dbReference type="PIRSF" id="PIRSF004669">
    <property type="entry name" value="FliQ"/>
    <property type="match status" value="1"/>
</dbReference>
<dbReference type="PRINTS" id="PR00952">
    <property type="entry name" value="TYPE3IMQPROT"/>
</dbReference>
<keyword evidence="8 9" id="KW-0975">Bacterial flagellum</keyword>
<keyword evidence="11" id="KW-1185">Reference proteome</keyword>
<evidence type="ECO:0000256" key="6">
    <source>
        <dbReference type="ARBA" id="ARBA00022989"/>
    </source>
</evidence>
<evidence type="ECO:0000256" key="9">
    <source>
        <dbReference type="RuleBase" id="RU364090"/>
    </source>
</evidence>
<dbReference type="PANTHER" id="PTHR34040">
    <property type="entry name" value="FLAGELLAR BIOSYNTHETIC PROTEIN FLIQ"/>
    <property type="match status" value="1"/>
</dbReference>
<reference evidence="10 11" key="1">
    <citation type="journal article" date="2024" name="Front. Microbiol.">
        <title>Novel thermophilic genera Geochorda gen. nov. and Carboxydochorda gen. nov. from the deep terrestrial subsurface reveal the ecophysiological diversity in the class Limnochordia.</title>
        <authorList>
            <person name="Karnachuk O.V."/>
            <person name="Lukina A.P."/>
            <person name="Avakyan M.R."/>
            <person name="Kadnikov V.V."/>
            <person name="Begmatov S."/>
            <person name="Beletsky A.V."/>
            <person name="Vlasova K.G."/>
            <person name="Novikov A.A."/>
            <person name="Shcherbakova V.A."/>
            <person name="Mardanov A.V."/>
            <person name="Ravin N.V."/>
        </authorList>
    </citation>
    <scope>NUCLEOTIDE SEQUENCE [LARGE SCALE GENOMIC DNA]</scope>
    <source>
        <strain evidence="10 11">L945</strain>
    </source>
</reference>
<feature type="transmembrane region" description="Helical" evidence="9">
    <location>
        <begin position="51"/>
        <end position="70"/>
    </location>
</feature>
<evidence type="ECO:0000256" key="2">
    <source>
        <dbReference type="ARBA" id="ARBA00006156"/>
    </source>
</evidence>
<dbReference type="InterPro" id="IPR006305">
    <property type="entry name" value="FliQ"/>
</dbReference>
<evidence type="ECO:0000256" key="8">
    <source>
        <dbReference type="ARBA" id="ARBA00023143"/>
    </source>
</evidence>
<feature type="transmembrane region" description="Helical" evidence="9">
    <location>
        <begin position="13"/>
        <end position="39"/>
    </location>
</feature>
<evidence type="ECO:0000256" key="4">
    <source>
        <dbReference type="ARBA" id="ARBA00022475"/>
    </source>
</evidence>
<dbReference type="Pfam" id="PF01313">
    <property type="entry name" value="Bac_export_3"/>
    <property type="match status" value="1"/>
</dbReference>
<comment type="subcellular location">
    <subcellularLocation>
        <location evidence="1 9">Cell membrane</location>
        <topology evidence="1">Multi-pass membrane protein</topology>
    </subcellularLocation>
    <subcellularLocation>
        <location evidence="9">Bacterial flagellum basal body</location>
    </subcellularLocation>
</comment>
<evidence type="ECO:0000313" key="10">
    <source>
        <dbReference type="EMBL" id="WRP18460.1"/>
    </source>
</evidence>
<sequence length="89" mass="9462">MSEATVLTLGRDAIVTVLLVSGPLVGLGLVVGVVVSILMATTQIQEQTLAFVPKILATLLGMLVFGAWMMRTLLDFTNRILGNLTSFIS</sequence>
<keyword evidence="10" id="KW-0966">Cell projection</keyword>
<evidence type="ECO:0000256" key="1">
    <source>
        <dbReference type="ARBA" id="ARBA00004651"/>
    </source>
</evidence>
<gene>
    <name evidence="9 10" type="primary">fliQ</name>
    <name evidence="10" type="ORF">U7230_05510</name>
</gene>
<keyword evidence="6 9" id="KW-1133">Transmembrane helix</keyword>
<comment type="similarity">
    <text evidence="2 9">Belongs to the FliQ/MopD/SpaQ family.</text>
</comment>
<proteinExistence type="inferred from homology"/>
<dbReference type="EMBL" id="CP141615">
    <property type="protein sequence ID" value="WRP18460.1"/>
    <property type="molecule type" value="Genomic_DNA"/>
</dbReference>
<dbReference type="Proteomes" id="UP001332192">
    <property type="component" value="Chromosome"/>
</dbReference>
<comment type="function">
    <text evidence="9">Role in flagellar biosynthesis.</text>
</comment>